<sequence>MSTASDAAKCRPGCVLSWLLGAQQDDFGRQRKNSPSGYYGLSVLLAWVVGVSMRS</sequence>
<evidence type="ECO:0000313" key="3">
    <source>
        <dbReference type="Proteomes" id="UP000256964"/>
    </source>
</evidence>
<evidence type="ECO:0000313" key="2">
    <source>
        <dbReference type="EMBL" id="RDX42194.1"/>
    </source>
</evidence>
<keyword evidence="1" id="KW-0472">Membrane</keyword>
<reference evidence="2 3" key="1">
    <citation type="journal article" date="2018" name="Biotechnol. Biofuels">
        <title>Integrative visual omics of the white-rot fungus Polyporus brumalis exposes the biotechnological potential of its oxidative enzymes for delignifying raw plant biomass.</title>
        <authorList>
            <person name="Miyauchi S."/>
            <person name="Rancon A."/>
            <person name="Drula E."/>
            <person name="Hage H."/>
            <person name="Chaduli D."/>
            <person name="Favel A."/>
            <person name="Grisel S."/>
            <person name="Henrissat B."/>
            <person name="Herpoel-Gimbert I."/>
            <person name="Ruiz-Duenas F.J."/>
            <person name="Chevret D."/>
            <person name="Hainaut M."/>
            <person name="Lin J."/>
            <person name="Wang M."/>
            <person name="Pangilinan J."/>
            <person name="Lipzen A."/>
            <person name="Lesage-Meessen L."/>
            <person name="Navarro D."/>
            <person name="Riley R."/>
            <person name="Grigoriev I.V."/>
            <person name="Zhou S."/>
            <person name="Raouche S."/>
            <person name="Rosso M.N."/>
        </authorList>
    </citation>
    <scope>NUCLEOTIDE SEQUENCE [LARGE SCALE GENOMIC DNA]</scope>
    <source>
        <strain evidence="2 3">BRFM 1820</strain>
    </source>
</reference>
<protein>
    <submittedName>
        <fullName evidence="2">Uncharacterized protein</fullName>
    </submittedName>
</protein>
<accession>A0A371CPI1</accession>
<evidence type="ECO:0000256" key="1">
    <source>
        <dbReference type="SAM" id="Phobius"/>
    </source>
</evidence>
<proteinExistence type="predicted"/>
<keyword evidence="3" id="KW-1185">Reference proteome</keyword>
<dbReference type="EMBL" id="KZ857491">
    <property type="protein sequence ID" value="RDX42194.1"/>
    <property type="molecule type" value="Genomic_DNA"/>
</dbReference>
<name>A0A371CPI1_9APHY</name>
<dbReference type="AlphaFoldDB" id="A0A371CPI1"/>
<organism evidence="2 3">
    <name type="scientific">Lentinus brumalis</name>
    <dbReference type="NCBI Taxonomy" id="2498619"/>
    <lineage>
        <taxon>Eukaryota</taxon>
        <taxon>Fungi</taxon>
        <taxon>Dikarya</taxon>
        <taxon>Basidiomycota</taxon>
        <taxon>Agaricomycotina</taxon>
        <taxon>Agaricomycetes</taxon>
        <taxon>Polyporales</taxon>
        <taxon>Polyporaceae</taxon>
        <taxon>Lentinus</taxon>
    </lineage>
</organism>
<keyword evidence="1" id="KW-0812">Transmembrane</keyword>
<feature type="transmembrane region" description="Helical" evidence="1">
    <location>
        <begin position="36"/>
        <end position="53"/>
    </location>
</feature>
<keyword evidence="1" id="KW-1133">Transmembrane helix</keyword>
<gene>
    <name evidence="2" type="ORF">OH76DRAFT_1411435</name>
</gene>
<dbReference type="Proteomes" id="UP000256964">
    <property type="component" value="Unassembled WGS sequence"/>
</dbReference>